<evidence type="ECO:0000313" key="3">
    <source>
        <dbReference type="Proteomes" id="UP000763641"/>
    </source>
</evidence>
<organism evidence="2 3">
    <name type="scientific">Sphingomonas longa</name>
    <dbReference type="NCBI Taxonomy" id="2778730"/>
    <lineage>
        <taxon>Bacteria</taxon>
        <taxon>Pseudomonadati</taxon>
        <taxon>Pseudomonadota</taxon>
        <taxon>Alphaproteobacteria</taxon>
        <taxon>Sphingomonadales</taxon>
        <taxon>Sphingomonadaceae</taxon>
        <taxon>Sphingomonas</taxon>
    </lineage>
</organism>
<keyword evidence="1" id="KW-0812">Transmembrane</keyword>
<evidence type="ECO:0000313" key="2">
    <source>
        <dbReference type="EMBL" id="MBM6576367.1"/>
    </source>
</evidence>
<protein>
    <submittedName>
        <fullName evidence="2">Uncharacterized protein</fullName>
    </submittedName>
</protein>
<dbReference type="EMBL" id="JAFEMC010000002">
    <property type="protein sequence ID" value="MBM6576367.1"/>
    <property type="molecule type" value="Genomic_DNA"/>
</dbReference>
<name>A0ABS2D622_9SPHN</name>
<evidence type="ECO:0000256" key="1">
    <source>
        <dbReference type="SAM" id="Phobius"/>
    </source>
</evidence>
<feature type="transmembrane region" description="Helical" evidence="1">
    <location>
        <begin position="82"/>
        <end position="105"/>
    </location>
</feature>
<gene>
    <name evidence="2" type="ORF">ILT43_08275</name>
</gene>
<comment type="caution">
    <text evidence="2">The sequence shown here is derived from an EMBL/GenBank/DDBJ whole genome shotgun (WGS) entry which is preliminary data.</text>
</comment>
<sequence>MQSCTLSRDLGVPRLARTRFASSFGEHAAPFGLAPASQSVGDTVQRLREREQFDLAALEASLHRQLRPIEPIRPSAETTKRIEWACLGTALAIGLLVVSRTAGWLP</sequence>
<keyword evidence="3" id="KW-1185">Reference proteome</keyword>
<reference evidence="2 3" key="1">
    <citation type="submission" date="2020-12" db="EMBL/GenBank/DDBJ databases">
        <title>Sphingomonas sp.</title>
        <authorList>
            <person name="Kim M.K."/>
        </authorList>
    </citation>
    <scope>NUCLEOTIDE SEQUENCE [LARGE SCALE GENOMIC DNA]</scope>
    <source>
        <strain evidence="2 3">BT552</strain>
    </source>
</reference>
<keyword evidence="1" id="KW-1133">Transmembrane helix</keyword>
<keyword evidence="1" id="KW-0472">Membrane</keyword>
<dbReference type="RefSeq" id="WP_204198297.1">
    <property type="nucleotide sequence ID" value="NZ_JAFEMC010000002.1"/>
</dbReference>
<accession>A0ABS2D622</accession>
<proteinExistence type="predicted"/>
<dbReference type="Proteomes" id="UP000763641">
    <property type="component" value="Unassembled WGS sequence"/>
</dbReference>